<protein>
    <submittedName>
        <fullName evidence="2">Uncharacterized protein</fullName>
    </submittedName>
</protein>
<evidence type="ECO:0000313" key="3">
    <source>
        <dbReference type="Proteomes" id="UP001352223"/>
    </source>
</evidence>
<feature type="signal peptide" evidence="1">
    <location>
        <begin position="1"/>
        <end position="32"/>
    </location>
</feature>
<reference evidence="2 3" key="1">
    <citation type="submission" date="2022-10" db="EMBL/GenBank/DDBJ databases">
        <authorList>
            <person name="Xie J."/>
            <person name="Shen N."/>
        </authorList>
    </citation>
    <scope>NUCLEOTIDE SEQUENCE [LARGE SCALE GENOMIC DNA]</scope>
    <source>
        <strain evidence="2 3">DSM 41681</strain>
    </source>
</reference>
<dbReference type="Proteomes" id="UP001352223">
    <property type="component" value="Unassembled WGS sequence"/>
</dbReference>
<keyword evidence="3" id="KW-1185">Reference proteome</keyword>
<feature type="chain" id="PRO_5045883712" evidence="1">
    <location>
        <begin position="33"/>
        <end position="78"/>
    </location>
</feature>
<dbReference type="EMBL" id="JAOZYB010000350">
    <property type="protein sequence ID" value="MEB3966115.1"/>
    <property type="molecule type" value="Genomic_DNA"/>
</dbReference>
<evidence type="ECO:0000313" key="2">
    <source>
        <dbReference type="EMBL" id="MEB3966115.1"/>
    </source>
</evidence>
<comment type="caution">
    <text evidence="2">The sequence shown here is derived from an EMBL/GenBank/DDBJ whole genome shotgun (WGS) entry which is preliminary data.</text>
</comment>
<keyword evidence="1" id="KW-0732">Signal</keyword>
<feature type="non-terminal residue" evidence="2">
    <location>
        <position position="78"/>
    </location>
</feature>
<proteinExistence type="predicted"/>
<gene>
    <name evidence="2" type="ORF">OKJ48_38710</name>
</gene>
<sequence>MHRTMRARSALVTRVVAAVAVAWLCGTPVAAAAPLAPSDSCAYASVDGGPSGGAVAVAGDGGMCSAGPSTRPPKPTPP</sequence>
<organism evidence="2 3">
    <name type="scientific">Streptomyces kunmingensis</name>
    <dbReference type="NCBI Taxonomy" id="68225"/>
    <lineage>
        <taxon>Bacteria</taxon>
        <taxon>Bacillati</taxon>
        <taxon>Actinomycetota</taxon>
        <taxon>Actinomycetes</taxon>
        <taxon>Kitasatosporales</taxon>
        <taxon>Streptomycetaceae</taxon>
        <taxon>Streptomyces</taxon>
    </lineage>
</organism>
<name>A0ABU6CN05_9ACTN</name>
<accession>A0ABU6CN05</accession>
<evidence type="ECO:0000256" key="1">
    <source>
        <dbReference type="SAM" id="SignalP"/>
    </source>
</evidence>